<evidence type="ECO:0000256" key="7">
    <source>
        <dbReference type="ARBA" id="ARBA00022833"/>
    </source>
</evidence>
<dbReference type="GO" id="GO:0046872">
    <property type="term" value="F:metal ion binding"/>
    <property type="evidence" value="ECO:0007669"/>
    <property type="project" value="UniProtKB-KW"/>
</dbReference>
<evidence type="ECO:0000259" key="10">
    <source>
        <dbReference type="Pfam" id="PF05649"/>
    </source>
</evidence>
<keyword evidence="8" id="KW-0482">Metalloprotease</keyword>
<dbReference type="PRINTS" id="PR00786">
    <property type="entry name" value="NEPRILYSIN"/>
</dbReference>
<keyword evidence="7" id="KW-0862">Zinc</keyword>
<feature type="domain" description="Peptidase M13 C-terminal" evidence="9">
    <location>
        <begin position="262"/>
        <end position="310"/>
    </location>
</feature>
<dbReference type="InterPro" id="IPR024079">
    <property type="entry name" value="MetalloPept_cat_dom_sf"/>
</dbReference>
<evidence type="ECO:0000256" key="2">
    <source>
        <dbReference type="ARBA" id="ARBA00004401"/>
    </source>
</evidence>
<proteinExistence type="inferred from homology"/>
<gene>
    <name evidence="11" type="ORF">g.52924</name>
</gene>
<evidence type="ECO:0008006" key="12">
    <source>
        <dbReference type="Google" id="ProtNLM"/>
    </source>
</evidence>
<dbReference type="PANTHER" id="PTHR11733">
    <property type="entry name" value="ZINC METALLOPROTEASE FAMILY M13 NEPRILYSIN-RELATED"/>
    <property type="match status" value="1"/>
</dbReference>
<dbReference type="SUPFAM" id="SSF55486">
    <property type="entry name" value="Metalloproteases ('zincins'), catalytic domain"/>
    <property type="match status" value="1"/>
</dbReference>
<dbReference type="InterPro" id="IPR042089">
    <property type="entry name" value="Peptidase_M13_dom_2"/>
</dbReference>
<comment type="similarity">
    <text evidence="3">Belongs to the peptidase M13 family.</text>
</comment>
<reference evidence="11" key="1">
    <citation type="submission" date="2015-11" db="EMBL/GenBank/DDBJ databases">
        <title>De novo transcriptome assembly of four potential Pierce s Disease insect vectors from Arizona vineyards.</title>
        <authorList>
            <person name="Tassone E.E."/>
        </authorList>
    </citation>
    <scope>NUCLEOTIDE SEQUENCE</scope>
</reference>
<keyword evidence="5" id="KW-0479">Metal-binding</keyword>
<dbReference type="EMBL" id="GEBQ01008649">
    <property type="protein sequence ID" value="JAT31328.1"/>
    <property type="molecule type" value="Transcribed_RNA"/>
</dbReference>
<evidence type="ECO:0000256" key="1">
    <source>
        <dbReference type="ARBA" id="ARBA00001947"/>
    </source>
</evidence>
<organism evidence="11">
    <name type="scientific">Graphocephala atropunctata</name>
    <dbReference type="NCBI Taxonomy" id="36148"/>
    <lineage>
        <taxon>Eukaryota</taxon>
        <taxon>Metazoa</taxon>
        <taxon>Ecdysozoa</taxon>
        <taxon>Arthropoda</taxon>
        <taxon>Hexapoda</taxon>
        <taxon>Insecta</taxon>
        <taxon>Pterygota</taxon>
        <taxon>Neoptera</taxon>
        <taxon>Paraneoptera</taxon>
        <taxon>Hemiptera</taxon>
        <taxon>Auchenorrhyncha</taxon>
        <taxon>Membracoidea</taxon>
        <taxon>Cicadellidae</taxon>
        <taxon>Cicadellinae</taxon>
        <taxon>Cicadellini</taxon>
        <taxon>Graphocephala</taxon>
    </lineage>
</organism>
<evidence type="ECO:0000256" key="8">
    <source>
        <dbReference type="ARBA" id="ARBA00023049"/>
    </source>
</evidence>
<keyword evidence="4" id="KW-0645">Protease</keyword>
<feature type="domain" description="Peptidase M13 C-terminal" evidence="9">
    <location>
        <begin position="317"/>
        <end position="375"/>
    </location>
</feature>
<dbReference type="PANTHER" id="PTHR11733:SF237">
    <property type="entry name" value="NEPRILYSIN-LIKE 4"/>
    <property type="match status" value="1"/>
</dbReference>
<evidence type="ECO:0000256" key="6">
    <source>
        <dbReference type="ARBA" id="ARBA00022801"/>
    </source>
</evidence>
<feature type="domain" description="Peptidase M13 N-terminal" evidence="10">
    <location>
        <begin position="2"/>
        <end position="199"/>
    </location>
</feature>
<evidence type="ECO:0000259" key="9">
    <source>
        <dbReference type="Pfam" id="PF01431"/>
    </source>
</evidence>
<protein>
    <recommendedName>
        <fullName evidence="12">Peptidase M13 N-terminal domain-containing protein</fullName>
    </recommendedName>
</protein>
<comment type="cofactor">
    <cofactor evidence="1">
        <name>Zn(2+)</name>
        <dbReference type="ChEBI" id="CHEBI:29105"/>
    </cofactor>
</comment>
<evidence type="ECO:0000313" key="11">
    <source>
        <dbReference type="EMBL" id="JAT31328.1"/>
    </source>
</evidence>
<dbReference type="Pfam" id="PF01431">
    <property type="entry name" value="Peptidase_M13"/>
    <property type="match status" value="2"/>
</dbReference>
<dbReference type="GO" id="GO:0004222">
    <property type="term" value="F:metalloendopeptidase activity"/>
    <property type="evidence" value="ECO:0007669"/>
    <property type="project" value="InterPro"/>
</dbReference>
<dbReference type="InterPro" id="IPR018497">
    <property type="entry name" value="Peptidase_M13_C"/>
</dbReference>
<dbReference type="PROSITE" id="PS51885">
    <property type="entry name" value="NEPRILYSIN"/>
    <property type="match status" value="1"/>
</dbReference>
<dbReference type="GO" id="GO:0005886">
    <property type="term" value="C:plasma membrane"/>
    <property type="evidence" value="ECO:0007669"/>
    <property type="project" value="UniProtKB-SubCell"/>
</dbReference>
<comment type="subcellular location">
    <subcellularLocation>
        <location evidence="2">Cell membrane</location>
        <topology evidence="2">Single-pass type II membrane protein</topology>
    </subcellularLocation>
</comment>
<accession>A0A1B6M5Z7</accession>
<dbReference type="Gene3D" id="3.40.390.10">
    <property type="entry name" value="Collagenase (Catalytic Domain)"/>
    <property type="match status" value="1"/>
</dbReference>
<keyword evidence="6" id="KW-0378">Hydrolase</keyword>
<dbReference type="Gene3D" id="1.10.1380.10">
    <property type="entry name" value="Neutral endopeptidase , domain2"/>
    <property type="match status" value="1"/>
</dbReference>
<feature type="non-terminal residue" evidence="11">
    <location>
        <position position="1"/>
    </location>
</feature>
<evidence type="ECO:0000256" key="5">
    <source>
        <dbReference type="ARBA" id="ARBA00022723"/>
    </source>
</evidence>
<name>A0A1B6M5Z7_9HEMI</name>
<dbReference type="InterPro" id="IPR008753">
    <property type="entry name" value="Peptidase_M13_N"/>
</dbReference>
<feature type="non-terminal residue" evidence="11">
    <location>
        <position position="385"/>
    </location>
</feature>
<sequence length="385" mass="44371">AANAMHQVLNFETALSEILDSRRQIEFISNYTLDEINSMPSMNWISWTDLFKSTLPESFTLLGNEIVRIYDYEYVIQLKELLQNKQKRVVANYMFWRAAERLAPLASKELRTKQEEFKRTTEPIRNQCLKIVSSNMGVALSSLYITDLFDKSFKLEADKMVEHIRQQMIENLDQTAGVGDEAKKGISDRVKHIVTRVAFSKELLDKKKMTNYYKDLKFDNRTFLRASLDVAGWNRNLKVNHTLQGLQASDWFRFNDVTSPAAIFNTKENTIVVTAGLLQPPLFSSALPHYVNYGSIGYLVAHHFTHIVDVTTDGKASNNITYKGGLRLAYRTYRKSVEELEYPEAVLPGLHQYSQDQLFMLSMANMMCTKYPEEEFKHGKSPIEI</sequence>
<evidence type="ECO:0000256" key="4">
    <source>
        <dbReference type="ARBA" id="ARBA00022670"/>
    </source>
</evidence>
<dbReference type="Pfam" id="PF05649">
    <property type="entry name" value="Peptidase_M13_N"/>
    <property type="match status" value="1"/>
</dbReference>
<evidence type="ECO:0000256" key="3">
    <source>
        <dbReference type="ARBA" id="ARBA00007357"/>
    </source>
</evidence>
<dbReference type="InterPro" id="IPR000718">
    <property type="entry name" value="Peptidase_M13"/>
</dbReference>
<dbReference type="GO" id="GO:0016485">
    <property type="term" value="P:protein processing"/>
    <property type="evidence" value="ECO:0007669"/>
    <property type="project" value="TreeGrafter"/>
</dbReference>
<dbReference type="AlphaFoldDB" id="A0A1B6M5Z7"/>